<dbReference type="Gene3D" id="1.10.3370.10">
    <property type="entry name" value="SecY subunit domain"/>
    <property type="match status" value="1"/>
</dbReference>
<feature type="transmembrane region" description="Helical" evidence="8">
    <location>
        <begin position="108"/>
        <end position="126"/>
    </location>
</feature>
<evidence type="ECO:0000256" key="8">
    <source>
        <dbReference type="HAMAP-Rule" id="MF_01466"/>
    </source>
</evidence>
<keyword evidence="2 8" id="KW-1003">Cell membrane</keyword>
<feature type="transmembrane region" description="Helical" evidence="8">
    <location>
        <begin position="12"/>
        <end position="29"/>
    </location>
</feature>
<evidence type="ECO:0000256" key="3">
    <source>
        <dbReference type="ARBA" id="ARBA00022692"/>
    </source>
</evidence>
<dbReference type="InterPro" id="IPR014269">
    <property type="entry name" value="SecY2"/>
</dbReference>
<keyword evidence="5 8" id="KW-1133">Transmembrane helix</keyword>
<evidence type="ECO:0000256" key="7">
    <source>
        <dbReference type="ARBA" id="ARBA00023136"/>
    </source>
</evidence>
<evidence type="ECO:0000313" key="11">
    <source>
        <dbReference type="Proteomes" id="UP000217465"/>
    </source>
</evidence>
<dbReference type="HAMAP" id="MF_01466">
    <property type="entry name" value="SecY2"/>
    <property type="match status" value="1"/>
</dbReference>
<organism evidence="10 11">
    <name type="scientific">Streptococcus parauberis</name>
    <dbReference type="NCBI Taxonomy" id="1348"/>
    <lineage>
        <taxon>Bacteria</taxon>
        <taxon>Bacillati</taxon>
        <taxon>Bacillota</taxon>
        <taxon>Bacilli</taxon>
        <taxon>Lactobacillales</taxon>
        <taxon>Streptococcaceae</taxon>
        <taxon>Streptococcus</taxon>
    </lineage>
</organism>
<dbReference type="PIRSF" id="PIRSF004557">
    <property type="entry name" value="SecY"/>
    <property type="match status" value="1"/>
</dbReference>
<dbReference type="PANTHER" id="PTHR10906">
    <property type="entry name" value="SECY/SEC61-ALPHA FAMILY MEMBER"/>
    <property type="match status" value="1"/>
</dbReference>
<comment type="subunit">
    <text evidence="8">Component of the accessory SecA2/SecY2 protein translocase complex required to export cell wall proteins. May form heterotrimers with SecE and SecG subunits.</text>
</comment>
<evidence type="ECO:0000256" key="6">
    <source>
        <dbReference type="ARBA" id="ARBA00023010"/>
    </source>
</evidence>
<dbReference type="SUPFAM" id="SSF103491">
    <property type="entry name" value="Preprotein translocase SecY subunit"/>
    <property type="match status" value="1"/>
</dbReference>
<name>A0A854WG07_9STRE</name>
<comment type="caution">
    <text evidence="10">The sequence shown here is derived from an EMBL/GenBank/DDBJ whole genome shotgun (WGS) entry which is preliminary data.</text>
</comment>
<keyword evidence="7 8" id="KW-0472">Membrane</keyword>
<feature type="transmembrane region" description="Helical" evidence="8">
    <location>
        <begin position="66"/>
        <end position="87"/>
    </location>
</feature>
<feature type="transmembrane region" description="Helical" evidence="8">
    <location>
        <begin position="295"/>
        <end position="316"/>
    </location>
</feature>
<dbReference type="GO" id="GO:0006605">
    <property type="term" value="P:protein targeting"/>
    <property type="evidence" value="ECO:0007669"/>
    <property type="project" value="UniProtKB-UniRule"/>
</dbReference>
<feature type="transmembrane region" description="Helical" evidence="8">
    <location>
        <begin position="380"/>
        <end position="398"/>
    </location>
</feature>
<dbReference type="Pfam" id="PF00344">
    <property type="entry name" value="SecY"/>
    <property type="match status" value="1"/>
</dbReference>
<feature type="transmembrane region" description="Helical" evidence="8">
    <location>
        <begin position="255"/>
        <end position="275"/>
    </location>
</feature>
<accession>A0A854WG07</accession>
<dbReference type="InterPro" id="IPR023201">
    <property type="entry name" value="SecY_dom_sf"/>
</dbReference>
<gene>
    <name evidence="8" type="primary">secY2</name>
    <name evidence="10" type="ORF">A9Y57_00103</name>
</gene>
<keyword evidence="6 8" id="KW-0811">Translocation</keyword>
<feature type="transmembrane region" description="Helical" evidence="8">
    <location>
        <begin position="352"/>
        <end position="374"/>
    </location>
</feature>
<comment type="similarity">
    <text evidence="8">Belongs to the SecY/SEC61-alpha family. SecY2 subfamily.</text>
</comment>
<dbReference type="NCBIfam" id="TIGR02920">
    <property type="entry name" value="acc_sec_Y2"/>
    <property type="match status" value="1"/>
</dbReference>
<dbReference type="InterPro" id="IPR002208">
    <property type="entry name" value="SecY/SEC61-alpha"/>
</dbReference>
<dbReference type="EMBL" id="NSGR01000002">
    <property type="protein sequence ID" value="PCH14205.1"/>
    <property type="molecule type" value="Genomic_DNA"/>
</dbReference>
<dbReference type="PRINTS" id="PR00303">
    <property type="entry name" value="SECYTRNLCASE"/>
</dbReference>
<comment type="function">
    <text evidence="8">Part of the accessory SecA2/SecY2 system specifically required for export of possible cell wall proteins. The central subunit of a protein translocation channel.</text>
</comment>
<proteinExistence type="inferred from homology"/>
<evidence type="ECO:0000256" key="2">
    <source>
        <dbReference type="ARBA" id="ARBA00022475"/>
    </source>
</evidence>
<keyword evidence="3 8" id="KW-0812">Transmembrane</keyword>
<evidence type="ECO:0000256" key="9">
    <source>
        <dbReference type="NCBIfam" id="TIGR02920"/>
    </source>
</evidence>
<protein>
    <recommendedName>
        <fullName evidence="8 9">Accessory Sec system protein translocase subunit SecY2</fullName>
    </recommendedName>
</protein>
<sequence length="414" mass="46304">MKAKRQIVKSALPRKVAFTSIIIFVYLLGRHIPLPLVNLGEFGVQGKGRQLIDVASLITGGDFSQLSLFSLGLGPWMSTMIIWGFLSTSKKLNIKKMSMKVSDRWKKILMLLISIVQALGIMSFVTFQDNVLPFSRTIFVSLVSAIIITGCYVIMWLANLNIKYGIGSSSLLILVGILSSLPARLTKAINADLFFTNHLWIYGTIFAFCLISLVVTVLLERAEYRIPLERVMIHNDFAHKSYIPIKMNVAGGMSIMYGMTLLVLPQYLFSGLSMIMPKNEILRFLILNFQISKPFGLGAYLIILFFLTVGFALVNIKPDQLTETLQEMGDYIHGVNPGKDTFKFLNTKVKQIGILGGLYTVFVIGIPLIVGYIFNVDQTIASLPSMTLIIATLLFSIFDQVNMLKLNKQYEDIL</sequence>
<dbReference type="Proteomes" id="UP000217465">
    <property type="component" value="Unassembled WGS sequence"/>
</dbReference>
<evidence type="ECO:0000256" key="5">
    <source>
        <dbReference type="ARBA" id="ARBA00022989"/>
    </source>
</evidence>
<dbReference type="AlphaFoldDB" id="A0A854WG07"/>
<evidence type="ECO:0000256" key="4">
    <source>
        <dbReference type="ARBA" id="ARBA00022927"/>
    </source>
</evidence>
<evidence type="ECO:0000256" key="1">
    <source>
        <dbReference type="ARBA" id="ARBA00022448"/>
    </source>
</evidence>
<reference evidence="10 11" key="1">
    <citation type="submission" date="2016-06" db="EMBL/GenBank/DDBJ databases">
        <authorList>
            <person name="Haines A.N."/>
            <person name="Council K.R."/>
        </authorList>
    </citation>
    <scope>NUCLEOTIDE SEQUENCE [LARGE SCALE GENOMIC DNA]</scope>
    <source>
        <strain evidence="10 11">SP158-29</strain>
    </source>
</reference>
<evidence type="ECO:0000313" key="10">
    <source>
        <dbReference type="EMBL" id="PCH14205.1"/>
    </source>
</evidence>
<keyword evidence="4 8" id="KW-0653">Protein transport</keyword>
<dbReference type="GO" id="GO:0065002">
    <property type="term" value="P:intracellular protein transmembrane transport"/>
    <property type="evidence" value="ECO:0007669"/>
    <property type="project" value="UniProtKB-UniRule"/>
</dbReference>
<dbReference type="RefSeq" id="WP_096633197.1">
    <property type="nucleotide sequence ID" value="NZ_LHAE01000001.1"/>
</dbReference>
<comment type="subcellular location">
    <subcellularLocation>
        <location evidence="8">Cell membrane</location>
        <topology evidence="8">Multi-pass membrane protein</topology>
    </subcellularLocation>
</comment>
<dbReference type="GO" id="GO:0005886">
    <property type="term" value="C:plasma membrane"/>
    <property type="evidence" value="ECO:0007669"/>
    <property type="project" value="UniProtKB-SubCell"/>
</dbReference>
<feature type="transmembrane region" description="Helical" evidence="8">
    <location>
        <begin position="138"/>
        <end position="157"/>
    </location>
</feature>
<keyword evidence="1 8" id="KW-0813">Transport</keyword>
<feature type="transmembrane region" description="Helical" evidence="8">
    <location>
        <begin position="164"/>
        <end position="183"/>
    </location>
</feature>
<feature type="transmembrane region" description="Helical" evidence="8">
    <location>
        <begin position="199"/>
        <end position="219"/>
    </location>
</feature>